<reference evidence="1" key="1">
    <citation type="submission" date="2022-10" db="EMBL/GenBank/DDBJ databases">
        <title>Culturing micro-colonial fungi from biological soil crusts in the Mojave desert and describing Neophaeococcomyces mojavensis, and introducing the new genera and species Taxawa tesnikishii.</title>
        <authorList>
            <person name="Kurbessoian T."/>
            <person name="Stajich J.E."/>
        </authorList>
    </citation>
    <scope>NUCLEOTIDE SEQUENCE</scope>
    <source>
        <strain evidence="1">JES_115</strain>
    </source>
</reference>
<protein>
    <submittedName>
        <fullName evidence="1">Uncharacterized protein</fullName>
    </submittedName>
</protein>
<name>A0ACC2YHX9_9PEZI</name>
<evidence type="ECO:0000313" key="1">
    <source>
        <dbReference type="EMBL" id="KAJ9634782.1"/>
    </source>
</evidence>
<accession>A0ACC2YHX9</accession>
<proteinExistence type="predicted"/>
<sequence length="202" mass="23470">MDYFAIKDTETTTSGSLSELDSALFVDHNQLAAQPAEVIEVDDDEEGLKDLPPEQQHALYSQALERRYRRRRTPKIDVVRAKMTWSHKRNRTLTEPERDGHGHKYWYCKHCKGYGTTNLVNARQHLASFHNILIGEEASKAEQERTTTINALFDEQRRSQQSNADECFRRQLRAIVDKTMVEKALVTLITRPEWLVIDPIVY</sequence>
<gene>
    <name evidence="1" type="ORF">H2199_008831</name>
</gene>
<organism evidence="1 2">
    <name type="scientific">Coniosporium tulheliwenetii</name>
    <dbReference type="NCBI Taxonomy" id="3383036"/>
    <lineage>
        <taxon>Eukaryota</taxon>
        <taxon>Fungi</taxon>
        <taxon>Dikarya</taxon>
        <taxon>Ascomycota</taxon>
        <taxon>Pezizomycotina</taxon>
        <taxon>Dothideomycetes</taxon>
        <taxon>Dothideomycetes incertae sedis</taxon>
        <taxon>Coniosporium</taxon>
    </lineage>
</organism>
<dbReference type="Proteomes" id="UP001172680">
    <property type="component" value="Unassembled WGS sequence"/>
</dbReference>
<evidence type="ECO:0000313" key="2">
    <source>
        <dbReference type="Proteomes" id="UP001172680"/>
    </source>
</evidence>
<keyword evidence="2" id="KW-1185">Reference proteome</keyword>
<comment type="caution">
    <text evidence="1">The sequence shown here is derived from an EMBL/GenBank/DDBJ whole genome shotgun (WGS) entry which is preliminary data.</text>
</comment>
<dbReference type="EMBL" id="JAPDRP010000030">
    <property type="protein sequence ID" value="KAJ9634782.1"/>
    <property type="molecule type" value="Genomic_DNA"/>
</dbReference>